<evidence type="ECO:0000313" key="3">
    <source>
        <dbReference type="Proteomes" id="UP000077069"/>
    </source>
</evidence>
<name>A0A177C6Y4_9PLEO</name>
<keyword evidence="1" id="KW-0812">Transmembrane</keyword>
<feature type="transmembrane region" description="Helical" evidence="1">
    <location>
        <begin position="29"/>
        <end position="47"/>
    </location>
</feature>
<dbReference type="AlphaFoldDB" id="A0A177C6Y4"/>
<gene>
    <name evidence="2" type="ORF">CC84DRAFT_1167507</name>
</gene>
<dbReference type="Proteomes" id="UP000077069">
    <property type="component" value="Unassembled WGS sequence"/>
</dbReference>
<proteinExistence type="predicted"/>
<evidence type="ECO:0000256" key="1">
    <source>
        <dbReference type="SAM" id="Phobius"/>
    </source>
</evidence>
<accession>A0A177C6Y4</accession>
<reference evidence="2 3" key="1">
    <citation type="submission" date="2016-05" db="EMBL/GenBank/DDBJ databases">
        <title>Comparative analysis of secretome profiles of manganese(II)-oxidizing ascomycete fungi.</title>
        <authorList>
            <consortium name="DOE Joint Genome Institute"/>
            <person name="Zeiner C.A."/>
            <person name="Purvine S.O."/>
            <person name="Zink E.M."/>
            <person name="Wu S."/>
            <person name="Pasa-Tolic L."/>
            <person name="Chaput D.L."/>
            <person name="Haridas S."/>
            <person name="Grigoriev I.V."/>
            <person name="Santelli C.M."/>
            <person name="Hansel C.M."/>
        </authorList>
    </citation>
    <scope>NUCLEOTIDE SEQUENCE [LARGE SCALE GENOMIC DNA]</scope>
    <source>
        <strain evidence="2 3">AP3s5-JAC2a</strain>
    </source>
</reference>
<dbReference type="GeneID" id="28762676"/>
<keyword evidence="3" id="KW-1185">Reference proteome</keyword>
<keyword evidence="1" id="KW-0472">Membrane</keyword>
<sequence>MEEGEARPGSALSSKNLCKGPCIWEELGWYGWFGLVFLGFFSVGVVGKFGEEFGVFVASDWCFWTFKHGCLWGRVCEGGRGVGVSGKAAGARNEFSDLEATFADMVDE</sequence>
<dbReference type="InParanoid" id="A0A177C6Y4"/>
<organism evidence="2 3">
    <name type="scientific">Paraphaeosphaeria sporulosa</name>
    <dbReference type="NCBI Taxonomy" id="1460663"/>
    <lineage>
        <taxon>Eukaryota</taxon>
        <taxon>Fungi</taxon>
        <taxon>Dikarya</taxon>
        <taxon>Ascomycota</taxon>
        <taxon>Pezizomycotina</taxon>
        <taxon>Dothideomycetes</taxon>
        <taxon>Pleosporomycetidae</taxon>
        <taxon>Pleosporales</taxon>
        <taxon>Massarineae</taxon>
        <taxon>Didymosphaeriaceae</taxon>
        <taxon>Paraphaeosphaeria</taxon>
    </lineage>
</organism>
<protein>
    <submittedName>
        <fullName evidence="2">Uncharacterized protein</fullName>
    </submittedName>
</protein>
<keyword evidence="1" id="KW-1133">Transmembrane helix</keyword>
<dbReference type="EMBL" id="KV441556">
    <property type="protein sequence ID" value="OAG02460.1"/>
    <property type="molecule type" value="Genomic_DNA"/>
</dbReference>
<dbReference type="RefSeq" id="XP_018032825.1">
    <property type="nucleotide sequence ID" value="XM_018179190.1"/>
</dbReference>
<evidence type="ECO:0000313" key="2">
    <source>
        <dbReference type="EMBL" id="OAG02460.1"/>
    </source>
</evidence>